<comment type="caution">
    <text evidence="2">The sequence shown here is derived from an EMBL/GenBank/DDBJ whole genome shotgun (WGS) entry which is preliminary data.</text>
</comment>
<dbReference type="InterPro" id="IPR017438">
    <property type="entry name" value="ATP-NAD_kinase_N"/>
</dbReference>
<organism evidence="2 3">
    <name type="scientific">Kribbella amoyensis</name>
    <dbReference type="NCBI Taxonomy" id="996641"/>
    <lineage>
        <taxon>Bacteria</taxon>
        <taxon>Bacillati</taxon>
        <taxon>Actinomycetota</taxon>
        <taxon>Actinomycetes</taxon>
        <taxon>Propionibacteriales</taxon>
        <taxon>Kribbellaceae</taxon>
        <taxon>Kribbella</taxon>
    </lineage>
</organism>
<dbReference type="AlphaFoldDB" id="A0A561BQB2"/>
<accession>A0A561BQB2</accession>
<keyword evidence="3" id="KW-1185">Reference proteome</keyword>
<dbReference type="SUPFAM" id="SSF111331">
    <property type="entry name" value="NAD kinase/diacylglycerol kinase-like"/>
    <property type="match status" value="1"/>
</dbReference>
<dbReference type="EMBL" id="VIVK01000001">
    <property type="protein sequence ID" value="TWD81003.1"/>
    <property type="molecule type" value="Genomic_DNA"/>
</dbReference>
<dbReference type="GO" id="GO:0003951">
    <property type="term" value="F:NAD+ kinase activity"/>
    <property type="evidence" value="ECO:0007669"/>
    <property type="project" value="InterPro"/>
</dbReference>
<keyword evidence="2" id="KW-0808">Transferase</keyword>
<dbReference type="GO" id="GO:0019674">
    <property type="term" value="P:NAD+ metabolic process"/>
    <property type="evidence" value="ECO:0007669"/>
    <property type="project" value="InterPro"/>
</dbReference>
<dbReference type="InterPro" id="IPR017437">
    <property type="entry name" value="ATP-NAD_kinase_PpnK-typ_C"/>
</dbReference>
<proteinExistence type="predicted"/>
<dbReference type="Gene3D" id="2.60.200.30">
    <property type="entry name" value="Probable inorganic polyphosphate/atp-NAD kinase, domain 2"/>
    <property type="match status" value="1"/>
</dbReference>
<dbReference type="InterPro" id="IPR016064">
    <property type="entry name" value="NAD/diacylglycerol_kinase_sf"/>
</dbReference>
<name>A0A561BQB2_9ACTN</name>
<evidence type="ECO:0000313" key="3">
    <source>
        <dbReference type="Proteomes" id="UP000318380"/>
    </source>
</evidence>
<protein>
    <submittedName>
        <fullName evidence="2">NAD kinase</fullName>
    </submittedName>
</protein>
<feature type="region of interest" description="Disordered" evidence="1">
    <location>
        <begin position="295"/>
        <end position="316"/>
    </location>
</feature>
<evidence type="ECO:0000313" key="2">
    <source>
        <dbReference type="EMBL" id="TWD81003.1"/>
    </source>
</evidence>
<feature type="region of interest" description="Disordered" evidence="1">
    <location>
        <begin position="172"/>
        <end position="194"/>
    </location>
</feature>
<sequence length="316" mass="34311">MSLPPRAVLVHRATELSELVARHGTRQQAGFFLRSRGRDLAELDARHQAQQDALAAVSAAIPLDWRRAVAERNDLDRFVFGPEDVVVAVGQDGLVANVAKYLDGQPVIGVNPEPDRNPGVLVPHAPGAVAELLRVRDVEERTMVAARVDDGQQLIALNEVFVGHRTHQSARYRLASPDGQEERQSSSGLLVGTGTGSTGWCRSAWQERQSGLRLPGATEAALSWFVREAWPSPATGTNCTEGLLTATDQLAITAEADLVVFGDGIESDTLTLGWGQRVEIGVAAVKLRLVRAPRERRQGKDVRRPERAPRRGGGQR</sequence>
<feature type="compositionally biased region" description="Basic and acidic residues" evidence="1">
    <location>
        <begin position="295"/>
        <end position="309"/>
    </location>
</feature>
<dbReference type="PANTHER" id="PTHR13158:SF5">
    <property type="entry name" value="NAD KINASE 2, MITOCHONDRIAL"/>
    <property type="match status" value="1"/>
</dbReference>
<keyword evidence="2" id="KW-0418">Kinase</keyword>
<evidence type="ECO:0000256" key="1">
    <source>
        <dbReference type="SAM" id="MobiDB-lite"/>
    </source>
</evidence>
<dbReference type="RefSeq" id="WP_238334752.1">
    <property type="nucleotide sequence ID" value="NZ_VIVK01000001.1"/>
</dbReference>
<reference evidence="2 3" key="1">
    <citation type="submission" date="2019-06" db="EMBL/GenBank/DDBJ databases">
        <title>Sequencing the genomes of 1000 actinobacteria strains.</title>
        <authorList>
            <person name="Klenk H.-P."/>
        </authorList>
    </citation>
    <scope>NUCLEOTIDE SEQUENCE [LARGE SCALE GENOMIC DNA]</scope>
    <source>
        <strain evidence="2 3">DSM 24683</strain>
    </source>
</reference>
<dbReference type="Gene3D" id="3.40.50.10330">
    <property type="entry name" value="Probable inorganic polyphosphate/atp-NAD kinase, domain 1"/>
    <property type="match status" value="1"/>
</dbReference>
<dbReference type="PANTHER" id="PTHR13158">
    <property type="match status" value="1"/>
</dbReference>
<gene>
    <name evidence="2" type="ORF">FB561_2105</name>
</gene>
<dbReference type="Proteomes" id="UP000318380">
    <property type="component" value="Unassembled WGS sequence"/>
</dbReference>